<evidence type="ECO:0008006" key="4">
    <source>
        <dbReference type="Google" id="ProtNLM"/>
    </source>
</evidence>
<evidence type="ECO:0000313" key="3">
    <source>
        <dbReference type="Proteomes" id="UP001168098"/>
    </source>
</evidence>
<organism evidence="2 3">
    <name type="scientific">Vitis rotundifolia</name>
    <name type="common">Muscadine grape</name>
    <dbReference type="NCBI Taxonomy" id="103349"/>
    <lineage>
        <taxon>Eukaryota</taxon>
        <taxon>Viridiplantae</taxon>
        <taxon>Streptophyta</taxon>
        <taxon>Embryophyta</taxon>
        <taxon>Tracheophyta</taxon>
        <taxon>Spermatophyta</taxon>
        <taxon>Magnoliopsida</taxon>
        <taxon>eudicotyledons</taxon>
        <taxon>Gunneridae</taxon>
        <taxon>Pentapetalae</taxon>
        <taxon>rosids</taxon>
        <taxon>Vitales</taxon>
        <taxon>Vitaceae</taxon>
        <taxon>Viteae</taxon>
        <taxon>Vitis</taxon>
    </lineage>
</organism>
<dbReference type="Proteomes" id="UP001168098">
    <property type="component" value="Unassembled WGS sequence"/>
</dbReference>
<name>A0AA39AGG3_VITRO</name>
<feature type="region of interest" description="Disordered" evidence="1">
    <location>
        <begin position="92"/>
        <end position="164"/>
    </location>
</feature>
<comment type="caution">
    <text evidence="2">The sequence shown here is derived from an EMBL/GenBank/DDBJ whole genome shotgun (WGS) entry which is preliminary data.</text>
</comment>
<evidence type="ECO:0000313" key="2">
    <source>
        <dbReference type="EMBL" id="KAJ9707175.1"/>
    </source>
</evidence>
<feature type="region of interest" description="Disordered" evidence="1">
    <location>
        <begin position="1"/>
        <end position="40"/>
    </location>
</feature>
<accession>A0AA39AGG3</accession>
<keyword evidence="3" id="KW-1185">Reference proteome</keyword>
<feature type="compositionally biased region" description="Basic and acidic residues" evidence="1">
    <location>
        <begin position="155"/>
        <end position="164"/>
    </location>
</feature>
<gene>
    <name evidence="2" type="ORF">PVL29_002255</name>
</gene>
<dbReference type="AlphaFoldDB" id="A0AA39AGG3"/>
<feature type="compositionally biased region" description="Basic and acidic residues" evidence="1">
    <location>
        <begin position="11"/>
        <end position="28"/>
    </location>
</feature>
<sequence length="164" mass="19225">MENRQNMSASRGKDSVSMKSVDQRERMMTRRLKNRERQRRYRARKRLQADMERGSILNQPSPVPVELQLNEVRCTTRVYCKRNWKKDARICASQEQPKSAEPVTPTVPLVNESEAPGLLPEMKAKQLLENEMQSENSRSLDSREANGTMHRRRDWKADARNKKN</sequence>
<feature type="compositionally biased region" description="Basic residues" evidence="1">
    <location>
        <begin position="29"/>
        <end position="40"/>
    </location>
</feature>
<dbReference type="EMBL" id="JARBHA010000002">
    <property type="protein sequence ID" value="KAJ9707175.1"/>
    <property type="molecule type" value="Genomic_DNA"/>
</dbReference>
<protein>
    <recommendedName>
        <fullName evidence="4">BZIP domain-containing protein</fullName>
    </recommendedName>
</protein>
<proteinExistence type="predicted"/>
<evidence type="ECO:0000256" key="1">
    <source>
        <dbReference type="SAM" id="MobiDB-lite"/>
    </source>
</evidence>
<reference evidence="2 3" key="1">
    <citation type="journal article" date="2023" name="BMC Biotechnol.">
        <title>Vitis rotundifolia cv Carlos genome sequencing.</title>
        <authorList>
            <person name="Huff M."/>
            <person name="Hulse-Kemp A."/>
            <person name="Scheffler B."/>
            <person name="Youngblood R."/>
            <person name="Simpson S."/>
            <person name="Babiker E."/>
            <person name="Staton M."/>
        </authorList>
    </citation>
    <scope>NUCLEOTIDE SEQUENCE [LARGE SCALE GENOMIC DNA]</scope>
    <source>
        <tissue evidence="2">Leaf</tissue>
    </source>
</reference>